<dbReference type="EMBL" id="JAVIJP010000013">
    <property type="protein sequence ID" value="KAL3645982.1"/>
    <property type="molecule type" value="Genomic_DNA"/>
</dbReference>
<reference evidence="7" key="1">
    <citation type="journal article" date="2024" name="IScience">
        <title>Strigolactones Initiate the Formation of Haustorium-like Structures in Castilleja.</title>
        <authorList>
            <person name="Buerger M."/>
            <person name="Peterson D."/>
            <person name="Chory J."/>
        </authorList>
    </citation>
    <scope>NUCLEOTIDE SEQUENCE [LARGE SCALE GENOMIC DNA]</scope>
</reference>
<evidence type="ECO:0000256" key="1">
    <source>
        <dbReference type="ARBA" id="ARBA00004496"/>
    </source>
</evidence>
<evidence type="ECO:0000259" key="5">
    <source>
        <dbReference type="Pfam" id="PF00462"/>
    </source>
</evidence>
<dbReference type="Gene3D" id="3.40.30.10">
    <property type="entry name" value="Glutaredoxin"/>
    <property type="match status" value="1"/>
</dbReference>
<dbReference type="InterPro" id="IPR036249">
    <property type="entry name" value="Thioredoxin-like_sf"/>
</dbReference>
<dbReference type="NCBIfam" id="TIGR02189">
    <property type="entry name" value="GlrX-like_plant"/>
    <property type="match status" value="1"/>
</dbReference>
<sequence length="135" mass="14079">MQSLRQLADGGVSLKLAPSTTALPLTIDVSESTEARVKRLMSENPVIIFSRASCCMCHVMKRLLSAVGVHPTVIELEESEIAGASAVCGGDFATPALCIGGACVGGLESMVALHLSNNLVPRLVEAGALKKEFVD</sequence>
<comment type="similarity">
    <text evidence="2">Belongs to the glutaredoxin family. CC-type subfamily.</text>
</comment>
<keyword evidence="4" id="KW-0676">Redox-active center</keyword>
<evidence type="ECO:0000313" key="7">
    <source>
        <dbReference type="Proteomes" id="UP001632038"/>
    </source>
</evidence>
<protein>
    <recommendedName>
        <fullName evidence="5">Glutaredoxin domain-containing protein</fullName>
    </recommendedName>
</protein>
<comment type="caution">
    <text evidence="6">The sequence shown here is derived from an EMBL/GenBank/DDBJ whole genome shotgun (WGS) entry which is preliminary data.</text>
</comment>
<dbReference type="PANTHER" id="PTHR10168">
    <property type="entry name" value="GLUTAREDOXIN"/>
    <property type="match status" value="1"/>
</dbReference>
<dbReference type="InterPro" id="IPR002109">
    <property type="entry name" value="Glutaredoxin"/>
</dbReference>
<dbReference type="SUPFAM" id="SSF52833">
    <property type="entry name" value="Thioredoxin-like"/>
    <property type="match status" value="1"/>
</dbReference>
<evidence type="ECO:0000313" key="6">
    <source>
        <dbReference type="EMBL" id="KAL3645982.1"/>
    </source>
</evidence>
<comment type="subcellular location">
    <subcellularLocation>
        <location evidence="1">Cytoplasm</location>
    </subcellularLocation>
</comment>
<dbReference type="AlphaFoldDB" id="A0ABD3DWJ8"/>
<evidence type="ECO:0000256" key="2">
    <source>
        <dbReference type="ARBA" id="ARBA00007568"/>
    </source>
</evidence>
<keyword evidence="7" id="KW-1185">Reference proteome</keyword>
<dbReference type="GO" id="GO:0005737">
    <property type="term" value="C:cytoplasm"/>
    <property type="evidence" value="ECO:0007669"/>
    <property type="project" value="UniProtKB-SubCell"/>
</dbReference>
<dbReference type="PROSITE" id="PS51354">
    <property type="entry name" value="GLUTAREDOXIN_2"/>
    <property type="match status" value="1"/>
</dbReference>
<dbReference type="InterPro" id="IPR011905">
    <property type="entry name" value="GlrX-like_pln_2"/>
</dbReference>
<evidence type="ECO:0000256" key="3">
    <source>
        <dbReference type="ARBA" id="ARBA00022490"/>
    </source>
</evidence>
<accession>A0ABD3DWJ8</accession>
<evidence type="ECO:0000256" key="4">
    <source>
        <dbReference type="ARBA" id="ARBA00023284"/>
    </source>
</evidence>
<dbReference type="Proteomes" id="UP001632038">
    <property type="component" value="Unassembled WGS sequence"/>
</dbReference>
<feature type="domain" description="Glutaredoxin" evidence="5">
    <location>
        <begin position="46"/>
        <end position="82"/>
    </location>
</feature>
<name>A0ABD3DWJ8_9LAMI</name>
<dbReference type="Pfam" id="PF00462">
    <property type="entry name" value="Glutaredoxin"/>
    <property type="match status" value="1"/>
</dbReference>
<gene>
    <name evidence="6" type="ORF">CASFOL_011162</name>
</gene>
<proteinExistence type="inferred from homology"/>
<organism evidence="6 7">
    <name type="scientific">Castilleja foliolosa</name>
    <dbReference type="NCBI Taxonomy" id="1961234"/>
    <lineage>
        <taxon>Eukaryota</taxon>
        <taxon>Viridiplantae</taxon>
        <taxon>Streptophyta</taxon>
        <taxon>Embryophyta</taxon>
        <taxon>Tracheophyta</taxon>
        <taxon>Spermatophyta</taxon>
        <taxon>Magnoliopsida</taxon>
        <taxon>eudicotyledons</taxon>
        <taxon>Gunneridae</taxon>
        <taxon>Pentapetalae</taxon>
        <taxon>asterids</taxon>
        <taxon>lamiids</taxon>
        <taxon>Lamiales</taxon>
        <taxon>Orobanchaceae</taxon>
        <taxon>Pedicularideae</taxon>
        <taxon>Castillejinae</taxon>
        <taxon>Castilleja</taxon>
    </lineage>
</organism>
<keyword evidence="3" id="KW-0963">Cytoplasm</keyword>